<dbReference type="RefSeq" id="WP_197920813.1">
    <property type="nucleotide sequence ID" value="NZ_CAWPTA010000007.1"/>
</dbReference>
<name>A0ABS0N298_9SPHN</name>
<comment type="caution">
    <text evidence="2">The sequence shown here is derived from an EMBL/GenBank/DDBJ whole genome shotgun (WGS) entry which is preliminary data.</text>
</comment>
<evidence type="ECO:0000259" key="1">
    <source>
        <dbReference type="Pfam" id="PF21777"/>
    </source>
</evidence>
<gene>
    <name evidence="2" type="ORF">I5L03_05770</name>
</gene>
<keyword evidence="3" id="KW-1185">Reference proteome</keyword>
<protein>
    <recommendedName>
        <fullName evidence="1">Short chain dehydrogenase-like proteobacteria domain-containing protein</fullName>
    </recommendedName>
</protein>
<organism evidence="2 3">
    <name type="scientific">Aurantiacibacter sediminis</name>
    <dbReference type="NCBI Taxonomy" id="2793064"/>
    <lineage>
        <taxon>Bacteria</taxon>
        <taxon>Pseudomonadati</taxon>
        <taxon>Pseudomonadota</taxon>
        <taxon>Alphaproteobacteria</taxon>
        <taxon>Sphingomonadales</taxon>
        <taxon>Erythrobacteraceae</taxon>
        <taxon>Aurantiacibacter</taxon>
    </lineage>
</organism>
<dbReference type="Proteomes" id="UP000602442">
    <property type="component" value="Unassembled WGS sequence"/>
</dbReference>
<accession>A0ABS0N298</accession>
<proteinExistence type="predicted"/>
<evidence type="ECO:0000313" key="3">
    <source>
        <dbReference type="Proteomes" id="UP000602442"/>
    </source>
</evidence>
<reference evidence="2 3" key="1">
    <citation type="submission" date="2020-11" db="EMBL/GenBank/DDBJ databases">
        <title>Erythrobacter sediminis sp. nov., a marine bacterium from a tidal flat of Garorim Bay.</title>
        <authorList>
            <person name="Kim D."/>
            <person name="Yoo Y."/>
            <person name="Kim J.-J."/>
        </authorList>
    </citation>
    <scope>NUCLEOTIDE SEQUENCE [LARGE SCALE GENOMIC DNA]</scope>
    <source>
        <strain evidence="2 3">JGD-13</strain>
    </source>
</reference>
<evidence type="ECO:0000313" key="2">
    <source>
        <dbReference type="EMBL" id="MBH5322088.1"/>
    </source>
</evidence>
<dbReference type="Pfam" id="PF21777">
    <property type="entry name" value="SDR-like"/>
    <property type="match status" value="1"/>
</dbReference>
<dbReference type="InterPro" id="IPR048623">
    <property type="entry name" value="SDR-like_proteobact"/>
</dbReference>
<dbReference type="EMBL" id="JAEANY010000002">
    <property type="protein sequence ID" value="MBH5322088.1"/>
    <property type="molecule type" value="Genomic_DNA"/>
</dbReference>
<feature type="domain" description="Short chain dehydrogenase-like proteobacteria" evidence="1">
    <location>
        <begin position="9"/>
        <end position="101"/>
    </location>
</feature>
<sequence>MRGGHYGAEGLSSDPLEAAAEFHDRVLPDILQMLTEHDEIQLMFEAADHRHREWQSSAVAALARKAAPKRVNAIVGGTVEQIKATQAYLRKAPGVTGQIFTLAAKL</sequence>